<dbReference type="STRING" id="180498.A0A067K4W2"/>
<dbReference type="AlphaFoldDB" id="A0A067K4W2"/>
<protein>
    <recommendedName>
        <fullName evidence="8">BHLH domain-containing protein</fullName>
    </recommendedName>
</protein>
<comment type="subcellular location">
    <subcellularLocation>
        <location evidence="1">Nucleus</location>
    </subcellularLocation>
</comment>
<dbReference type="GO" id="GO:0046983">
    <property type="term" value="F:protein dimerization activity"/>
    <property type="evidence" value="ECO:0007669"/>
    <property type="project" value="InterPro"/>
</dbReference>
<feature type="coiled-coil region" evidence="6">
    <location>
        <begin position="74"/>
        <end position="129"/>
    </location>
</feature>
<dbReference type="Gene3D" id="4.10.280.10">
    <property type="entry name" value="Helix-loop-helix DNA-binding domain"/>
    <property type="match status" value="1"/>
</dbReference>
<evidence type="ECO:0000259" key="8">
    <source>
        <dbReference type="PROSITE" id="PS50888"/>
    </source>
</evidence>
<keyword evidence="3" id="KW-0238">DNA-binding</keyword>
<evidence type="ECO:0000256" key="6">
    <source>
        <dbReference type="SAM" id="Coils"/>
    </source>
</evidence>
<name>A0A067K4W2_JATCU</name>
<evidence type="ECO:0000256" key="1">
    <source>
        <dbReference type="ARBA" id="ARBA00004123"/>
    </source>
</evidence>
<dbReference type="PANTHER" id="PTHR47075:SF9">
    <property type="entry name" value="TRANSCRIPTION FACTOR BHLH47"/>
    <property type="match status" value="1"/>
</dbReference>
<dbReference type="SUPFAM" id="SSF47459">
    <property type="entry name" value="HLH, helix-loop-helix DNA-binding domain"/>
    <property type="match status" value="1"/>
</dbReference>
<dbReference type="InterPro" id="IPR036638">
    <property type="entry name" value="HLH_DNA-bd_sf"/>
</dbReference>
<dbReference type="GO" id="GO:0003677">
    <property type="term" value="F:DNA binding"/>
    <property type="evidence" value="ECO:0007669"/>
    <property type="project" value="UniProtKB-KW"/>
</dbReference>
<evidence type="ECO:0000256" key="5">
    <source>
        <dbReference type="ARBA" id="ARBA00023242"/>
    </source>
</evidence>
<evidence type="ECO:0000256" key="7">
    <source>
        <dbReference type="SAM" id="MobiDB-lite"/>
    </source>
</evidence>
<dbReference type="GO" id="GO:0005634">
    <property type="term" value="C:nucleus"/>
    <property type="evidence" value="ECO:0007669"/>
    <property type="project" value="UniProtKB-SubCell"/>
</dbReference>
<accession>A0A067K4W2</accession>
<gene>
    <name evidence="9" type="ORF">JCGZ_11612</name>
</gene>
<dbReference type="PANTHER" id="PTHR47075">
    <property type="entry name" value="TRANSCRIPTION FACTOR BHLH47"/>
    <property type="match status" value="1"/>
</dbReference>
<feature type="region of interest" description="Disordered" evidence="7">
    <location>
        <begin position="197"/>
        <end position="226"/>
    </location>
</feature>
<feature type="domain" description="BHLH" evidence="8">
    <location>
        <begin position="34"/>
        <end position="84"/>
    </location>
</feature>
<keyword evidence="4" id="KW-0804">Transcription</keyword>
<dbReference type="InterPro" id="IPR057075">
    <property type="entry name" value="bHLH_IRO3"/>
</dbReference>
<keyword evidence="2" id="KW-0805">Transcription regulation</keyword>
<dbReference type="Pfam" id="PF23177">
    <property type="entry name" value="bHLH_IRO3"/>
    <property type="match status" value="1"/>
</dbReference>
<evidence type="ECO:0000256" key="4">
    <source>
        <dbReference type="ARBA" id="ARBA00023163"/>
    </source>
</evidence>
<keyword evidence="10" id="KW-1185">Reference proteome</keyword>
<evidence type="ECO:0000256" key="3">
    <source>
        <dbReference type="ARBA" id="ARBA00023125"/>
    </source>
</evidence>
<evidence type="ECO:0000313" key="10">
    <source>
        <dbReference type="Proteomes" id="UP000027138"/>
    </source>
</evidence>
<dbReference type="PROSITE" id="PS50888">
    <property type="entry name" value="BHLH"/>
    <property type="match status" value="1"/>
</dbReference>
<dbReference type="EMBL" id="KK914632">
    <property type="protein sequence ID" value="KDP31236.1"/>
    <property type="molecule type" value="Genomic_DNA"/>
</dbReference>
<keyword evidence="5" id="KW-0539">Nucleus</keyword>
<sequence length="226" mass="24954">MSSETPSLAADEVNVTAEANENGCCHGKSKGKVPKGIHKAEREKLKREQLNELFLELASALELTQPNNGKASILSEATKLLKDFLVQIECLKKENASLLSESHYVTTEKNELKEENSVLQTQIEGLQSELEARMVQSKPDLNAPPPEFEQPELTSHFPGDSLRLPTADASLQQTSAVFVIPFHHDLQTYSVTASNVSKPHARYPNPADSWPSQLLGEQVTARKEVQ</sequence>
<dbReference type="InterPro" id="IPR011598">
    <property type="entry name" value="bHLH_dom"/>
</dbReference>
<evidence type="ECO:0000313" key="9">
    <source>
        <dbReference type="EMBL" id="KDP31236.1"/>
    </source>
</evidence>
<keyword evidence="6" id="KW-0175">Coiled coil</keyword>
<reference evidence="9 10" key="1">
    <citation type="journal article" date="2014" name="PLoS ONE">
        <title>Global Analysis of Gene Expression Profiles in Physic Nut (Jatropha curcas L.) Seedlings Exposed to Salt Stress.</title>
        <authorList>
            <person name="Zhang L."/>
            <person name="Zhang C."/>
            <person name="Wu P."/>
            <person name="Chen Y."/>
            <person name="Li M."/>
            <person name="Jiang H."/>
            <person name="Wu G."/>
        </authorList>
    </citation>
    <scope>NUCLEOTIDE SEQUENCE [LARGE SCALE GENOMIC DNA]</scope>
    <source>
        <strain evidence="10">cv. GZQX0401</strain>
        <tissue evidence="9">Young leaves</tissue>
    </source>
</reference>
<dbReference type="Proteomes" id="UP000027138">
    <property type="component" value="Unassembled WGS sequence"/>
</dbReference>
<dbReference type="OrthoDB" id="1931098at2759"/>
<organism evidence="9 10">
    <name type="scientific">Jatropha curcas</name>
    <name type="common">Barbados nut</name>
    <dbReference type="NCBI Taxonomy" id="180498"/>
    <lineage>
        <taxon>Eukaryota</taxon>
        <taxon>Viridiplantae</taxon>
        <taxon>Streptophyta</taxon>
        <taxon>Embryophyta</taxon>
        <taxon>Tracheophyta</taxon>
        <taxon>Spermatophyta</taxon>
        <taxon>Magnoliopsida</taxon>
        <taxon>eudicotyledons</taxon>
        <taxon>Gunneridae</taxon>
        <taxon>Pentapetalae</taxon>
        <taxon>rosids</taxon>
        <taxon>fabids</taxon>
        <taxon>Malpighiales</taxon>
        <taxon>Euphorbiaceae</taxon>
        <taxon>Crotonoideae</taxon>
        <taxon>Jatropheae</taxon>
        <taxon>Jatropha</taxon>
    </lineage>
</organism>
<evidence type="ECO:0000256" key="2">
    <source>
        <dbReference type="ARBA" id="ARBA00023015"/>
    </source>
</evidence>
<proteinExistence type="predicted"/>